<gene>
    <name evidence="2" type="ORF">GCM10009817_17080</name>
</gene>
<reference evidence="2 3" key="1">
    <citation type="journal article" date="2019" name="Int. J. Syst. Evol. Microbiol.">
        <title>The Global Catalogue of Microorganisms (GCM) 10K type strain sequencing project: providing services to taxonomists for standard genome sequencing and annotation.</title>
        <authorList>
            <consortium name="The Broad Institute Genomics Platform"/>
            <consortium name="The Broad Institute Genome Sequencing Center for Infectious Disease"/>
            <person name="Wu L."/>
            <person name="Ma J."/>
        </authorList>
    </citation>
    <scope>NUCLEOTIDE SEQUENCE [LARGE SCALE GENOMIC DNA]</scope>
    <source>
        <strain evidence="2 3">JCM 15628</strain>
    </source>
</reference>
<sequence length="121" mass="12805">MRGPPPKAPDHQGQRQRAAREVALAAPPTPAPSGAVPVTPSDAAACWKAGRMTGPHRDRDTAGPRSARQARPRDASGRPLPYGAEGVQPVSEKLLPPQETLEAGVEMDADLEQARRHVGKL</sequence>
<accession>A0ABN2RYM8</accession>
<evidence type="ECO:0000256" key="1">
    <source>
        <dbReference type="SAM" id="MobiDB-lite"/>
    </source>
</evidence>
<proteinExistence type="predicted"/>
<dbReference type="EMBL" id="BAAAPU010000007">
    <property type="protein sequence ID" value="GAA1977275.1"/>
    <property type="molecule type" value="Genomic_DNA"/>
</dbReference>
<evidence type="ECO:0000313" key="2">
    <source>
        <dbReference type="EMBL" id="GAA1977275.1"/>
    </source>
</evidence>
<keyword evidence="3" id="KW-1185">Reference proteome</keyword>
<organism evidence="2 3">
    <name type="scientific">Terrabacter lapilli</name>
    <dbReference type="NCBI Taxonomy" id="436231"/>
    <lineage>
        <taxon>Bacteria</taxon>
        <taxon>Bacillati</taxon>
        <taxon>Actinomycetota</taxon>
        <taxon>Actinomycetes</taxon>
        <taxon>Micrococcales</taxon>
        <taxon>Intrasporangiaceae</taxon>
        <taxon>Terrabacter</taxon>
    </lineage>
</organism>
<feature type="region of interest" description="Disordered" evidence="1">
    <location>
        <begin position="1"/>
        <end position="93"/>
    </location>
</feature>
<protein>
    <submittedName>
        <fullName evidence="2">Uncharacterized protein</fullName>
    </submittedName>
</protein>
<evidence type="ECO:0000313" key="3">
    <source>
        <dbReference type="Proteomes" id="UP001500013"/>
    </source>
</evidence>
<name>A0ABN2RYM8_9MICO</name>
<dbReference type="Proteomes" id="UP001500013">
    <property type="component" value="Unassembled WGS sequence"/>
</dbReference>
<comment type="caution">
    <text evidence="2">The sequence shown here is derived from an EMBL/GenBank/DDBJ whole genome shotgun (WGS) entry which is preliminary data.</text>
</comment>